<organism evidence="3 4">
    <name type="scientific">Candidatus Kerfeldbacteria bacterium CG08_land_8_20_14_0_20_43_14</name>
    <dbReference type="NCBI Taxonomy" id="2014246"/>
    <lineage>
        <taxon>Bacteria</taxon>
        <taxon>Candidatus Kerfeldiibacteriota</taxon>
    </lineage>
</organism>
<gene>
    <name evidence="3" type="ORF">COT26_02855</name>
</gene>
<dbReference type="InterPro" id="IPR019079">
    <property type="entry name" value="Capsule_synth_CapA"/>
</dbReference>
<dbReference type="InterPro" id="IPR029052">
    <property type="entry name" value="Metallo-depent_PP-like"/>
</dbReference>
<dbReference type="Pfam" id="PF09587">
    <property type="entry name" value="PGA_cap"/>
    <property type="match status" value="1"/>
</dbReference>
<evidence type="ECO:0000259" key="2">
    <source>
        <dbReference type="SMART" id="SM00854"/>
    </source>
</evidence>
<dbReference type="CDD" id="cd07381">
    <property type="entry name" value="MPP_CapA"/>
    <property type="match status" value="1"/>
</dbReference>
<protein>
    <recommendedName>
        <fullName evidence="2">Capsule synthesis protein CapA domain-containing protein</fullName>
    </recommendedName>
</protein>
<dbReference type="SUPFAM" id="SSF56300">
    <property type="entry name" value="Metallo-dependent phosphatases"/>
    <property type="match status" value="1"/>
</dbReference>
<dbReference type="AlphaFoldDB" id="A0A2H0YPX6"/>
<accession>A0A2H0YPX6</accession>
<evidence type="ECO:0000313" key="4">
    <source>
        <dbReference type="Proteomes" id="UP000236845"/>
    </source>
</evidence>
<dbReference type="EMBL" id="PEXW01000064">
    <property type="protein sequence ID" value="PIS40528.1"/>
    <property type="molecule type" value="Genomic_DNA"/>
</dbReference>
<feature type="domain" description="Capsule synthesis protein CapA" evidence="2">
    <location>
        <begin position="32"/>
        <end position="270"/>
    </location>
</feature>
<dbReference type="Proteomes" id="UP000236845">
    <property type="component" value="Unassembled WGS sequence"/>
</dbReference>
<evidence type="ECO:0000256" key="1">
    <source>
        <dbReference type="ARBA" id="ARBA00005662"/>
    </source>
</evidence>
<dbReference type="SMART" id="SM00854">
    <property type="entry name" value="PGA_cap"/>
    <property type="match status" value="1"/>
</dbReference>
<dbReference type="InterPro" id="IPR052169">
    <property type="entry name" value="CW_Biosynth-Accessory"/>
</dbReference>
<sequence>MFKKFAGIILVGFLWLLVLPISAKAQSENDLTLMFGGDVMLGRAVRDQIVKRGNNNGAWVLENLAKSFKAADFAFVNLESPFAPGPALGYSLVFRADPKHISALTSAGFDAVSFANNHSRNQGNLGIQTTLDLLRKNKIKIVGAGLNSDAAYQAQYAEAKGQKIALLAFTYNEKTSNTFQNRSTIAGLNTGRMKTEVKKAKASGALVIVSMHVGTEYTLKITSQQKNFARAAIDAGADLVIGQHPHWVQPVEKYKGKAIIYSLGNLVFDQPWSKETQEGAVAKVITSNGKISKIQILPIKIDYAAKPRWMNPVEASRVLKRIGLAGGVINL</sequence>
<dbReference type="Gene3D" id="3.60.21.10">
    <property type="match status" value="1"/>
</dbReference>
<comment type="similarity">
    <text evidence="1">Belongs to the CapA family.</text>
</comment>
<evidence type="ECO:0000313" key="3">
    <source>
        <dbReference type="EMBL" id="PIS40528.1"/>
    </source>
</evidence>
<reference evidence="4" key="1">
    <citation type="submission" date="2017-09" db="EMBL/GenBank/DDBJ databases">
        <title>Depth-based differentiation of microbial function through sediment-hosted aquifers and enrichment of novel symbionts in the deep terrestrial subsurface.</title>
        <authorList>
            <person name="Probst A.J."/>
            <person name="Ladd B."/>
            <person name="Jarett J.K."/>
            <person name="Geller-Mcgrath D.E."/>
            <person name="Sieber C.M.K."/>
            <person name="Emerson J.B."/>
            <person name="Anantharaman K."/>
            <person name="Thomas B.C."/>
            <person name="Malmstrom R."/>
            <person name="Stieglmeier M."/>
            <person name="Klingl A."/>
            <person name="Woyke T."/>
            <person name="Ryan C.M."/>
            <person name="Banfield J.F."/>
        </authorList>
    </citation>
    <scope>NUCLEOTIDE SEQUENCE [LARGE SCALE GENOMIC DNA]</scope>
</reference>
<dbReference type="PANTHER" id="PTHR33393">
    <property type="entry name" value="POLYGLUTAMINE SYNTHESIS ACCESSORY PROTEIN RV0574C-RELATED"/>
    <property type="match status" value="1"/>
</dbReference>
<dbReference type="PANTHER" id="PTHR33393:SF12">
    <property type="entry name" value="CAPSULE BIOSYNTHESIS PROTEIN CAPA"/>
    <property type="match status" value="1"/>
</dbReference>
<name>A0A2H0YPX6_9BACT</name>
<proteinExistence type="inferred from homology"/>
<comment type="caution">
    <text evidence="3">The sequence shown here is derived from an EMBL/GenBank/DDBJ whole genome shotgun (WGS) entry which is preliminary data.</text>
</comment>